<evidence type="ECO:0000256" key="7">
    <source>
        <dbReference type="ARBA" id="ARBA00023027"/>
    </source>
</evidence>
<feature type="domain" description="Alcohol dehydrogenase-like N-terminal" evidence="9">
    <location>
        <begin position="43"/>
        <end position="153"/>
    </location>
</feature>
<dbReference type="PANTHER" id="PTHR42940:SF3">
    <property type="entry name" value="ALCOHOL DEHYDROGENASE 1-RELATED"/>
    <property type="match status" value="1"/>
</dbReference>
<keyword evidence="6" id="KW-0560">Oxidoreductase</keyword>
<keyword evidence="7" id="KW-0520">NAD</keyword>
<dbReference type="STRING" id="630515.SAMN04489812_5176"/>
<evidence type="ECO:0000313" key="11">
    <source>
        <dbReference type="Proteomes" id="UP000199103"/>
    </source>
</evidence>
<organism evidence="10 11">
    <name type="scientific">Microlunatus soli</name>
    <dbReference type="NCBI Taxonomy" id="630515"/>
    <lineage>
        <taxon>Bacteria</taxon>
        <taxon>Bacillati</taxon>
        <taxon>Actinomycetota</taxon>
        <taxon>Actinomycetes</taxon>
        <taxon>Propionibacteriales</taxon>
        <taxon>Propionibacteriaceae</taxon>
        <taxon>Microlunatus</taxon>
    </lineage>
</organism>
<dbReference type="Proteomes" id="UP000199103">
    <property type="component" value="Chromosome I"/>
</dbReference>
<evidence type="ECO:0000256" key="6">
    <source>
        <dbReference type="ARBA" id="ARBA00023002"/>
    </source>
</evidence>
<evidence type="ECO:0000256" key="1">
    <source>
        <dbReference type="ARBA" id="ARBA00001947"/>
    </source>
</evidence>
<gene>
    <name evidence="10" type="ORF">SAMN04489812_5176</name>
</gene>
<dbReference type="GO" id="GO:0046872">
    <property type="term" value="F:metal ion binding"/>
    <property type="evidence" value="ECO:0007669"/>
    <property type="project" value="UniProtKB-KW"/>
</dbReference>
<keyword evidence="5" id="KW-0862">Zinc</keyword>
<dbReference type="SUPFAM" id="SSF50129">
    <property type="entry name" value="GroES-like"/>
    <property type="match status" value="1"/>
</dbReference>
<dbReference type="GO" id="GO:0005737">
    <property type="term" value="C:cytoplasm"/>
    <property type="evidence" value="ECO:0007669"/>
    <property type="project" value="TreeGrafter"/>
</dbReference>
<dbReference type="SUPFAM" id="SSF51735">
    <property type="entry name" value="NAD(P)-binding Rossmann-fold domains"/>
    <property type="match status" value="1"/>
</dbReference>
<dbReference type="InterPro" id="IPR011032">
    <property type="entry name" value="GroES-like_sf"/>
</dbReference>
<evidence type="ECO:0000259" key="9">
    <source>
        <dbReference type="Pfam" id="PF08240"/>
    </source>
</evidence>
<evidence type="ECO:0000313" key="10">
    <source>
        <dbReference type="EMBL" id="SDT32206.1"/>
    </source>
</evidence>
<sequence length="363" mass="37020">MHFPTTGSGSIVPASPGRQTARVAVFDHGRVQLQDVELPHRTAGEIDVAISSAAICGSDLHTVAGHRSAPELAALGHEGVGVVTDLDPGSTDARGMPLKVGDRVVLSMIAFCGACDRCRAGLTMKCRRLQKYGHDSVRRPPYATGMLADRVRLLPGVPVVALPDAGADDEILVSAGCATATAAAVVGAAGARSGEPVLVFGAGAVGFFCAAMLATAGCRPVVRDPNPGRLALLGPSGARPDTGEHDLFPVVIEASGNPAAFVDALAATAVGGHLVAAGSVSPGATSLRLDPADLVTRSIRLTGVHNYRTADFLTAVDWLQSHGADAGVAGLMSPAHPLSDIDDAFEEMRSGAFARVLVRPEAG</sequence>
<reference evidence="10 11" key="1">
    <citation type="submission" date="2016-10" db="EMBL/GenBank/DDBJ databases">
        <authorList>
            <person name="de Groot N.N."/>
        </authorList>
    </citation>
    <scope>NUCLEOTIDE SEQUENCE [LARGE SCALE GENOMIC DNA]</scope>
    <source>
        <strain evidence="10 11">DSM 21800</strain>
    </source>
</reference>
<dbReference type="Pfam" id="PF00107">
    <property type="entry name" value="ADH_zinc_N"/>
    <property type="match status" value="1"/>
</dbReference>
<evidence type="ECO:0000256" key="2">
    <source>
        <dbReference type="ARBA" id="ARBA00008072"/>
    </source>
</evidence>
<name>A0A1H1ZG81_9ACTN</name>
<dbReference type="EC" id="1.1.1.1" evidence="3"/>
<evidence type="ECO:0000256" key="4">
    <source>
        <dbReference type="ARBA" id="ARBA00022723"/>
    </source>
</evidence>
<dbReference type="InterPro" id="IPR036291">
    <property type="entry name" value="NAD(P)-bd_dom_sf"/>
</dbReference>
<dbReference type="Pfam" id="PF08240">
    <property type="entry name" value="ADH_N"/>
    <property type="match status" value="1"/>
</dbReference>
<evidence type="ECO:0000256" key="3">
    <source>
        <dbReference type="ARBA" id="ARBA00013190"/>
    </source>
</evidence>
<comment type="cofactor">
    <cofactor evidence="1">
        <name>Zn(2+)</name>
        <dbReference type="ChEBI" id="CHEBI:29105"/>
    </cofactor>
</comment>
<dbReference type="AlphaFoldDB" id="A0A1H1ZG81"/>
<evidence type="ECO:0000256" key="5">
    <source>
        <dbReference type="ARBA" id="ARBA00022833"/>
    </source>
</evidence>
<dbReference type="InterPro" id="IPR013154">
    <property type="entry name" value="ADH-like_N"/>
</dbReference>
<dbReference type="InterPro" id="IPR013149">
    <property type="entry name" value="ADH-like_C"/>
</dbReference>
<evidence type="ECO:0000259" key="8">
    <source>
        <dbReference type="Pfam" id="PF00107"/>
    </source>
</evidence>
<dbReference type="GO" id="GO:0004022">
    <property type="term" value="F:alcohol dehydrogenase (NAD+) activity"/>
    <property type="evidence" value="ECO:0007669"/>
    <property type="project" value="UniProtKB-EC"/>
</dbReference>
<dbReference type="Gene3D" id="3.40.50.720">
    <property type="entry name" value="NAD(P)-binding Rossmann-like Domain"/>
    <property type="match status" value="1"/>
</dbReference>
<dbReference type="EMBL" id="LT629772">
    <property type="protein sequence ID" value="SDT32206.1"/>
    <property type="molecule type" value="Genomic_DNA"/>
</dbReference>
<dbReference type="Gene3D" id="3.90.180.10">
    <property type="entry name" value="Medium-chain alcohol dehydrogenases, catalytic domain"/>
    <property type="match status" value="1"/>
</dbReference>
<feature type="domain" description="Alcohol dehydrogenase-like C-terminal" evidence="8">
    <location>
        <begin position="204"/>
        <end position="320"/>
    </location>
</feature>
<dbReference type="RefSeq" id="WP_197679867.1">
    <property type="nucleotide sequence ID" value="NZ_LT629772.1"/>
</dbReference>
<dbReference type="PANTHER" id="PTHR42940">
    <property type="entry name" value="ALCOHOL DEHYDROGENASE 1-RELATED"/>
    <property type="match status" value="1"/>
</dbReference>
<proteinExistence type="inferred from homology"/>
<keyword evidence="4" id="KW-0479">Metal-binding</keyword>
<keyword evidence="11" id="KW-1185">Reference proteome</keyword>
<accession>A0A1H1ZG81</accession>
<protein>
    <recommendedName>
        <fullName evidence="3">alcohol dehydrogenase</fullName>
        <ecNumber evidence="3">1.1.1.1</ecNumber>
    </recommendedName>
</protein>
<comment type="similarity">
    <text evidence="2">Belongs to the zinc-containing alcohol dehydrogenase family.</text>
</comment>